<evidence type="ECO:0000256" key="1">
    <source>
        <dbReference type="SAM" id="MobiDB-lite"/>
    </source>
</evidence>
<comment type="caution">
    <text evidence="2">The sequence shown here is derived from an EMBL/GenBank/DDBJ whole genome shotgun (WGS) entry which is preliminary data.</text>
</comment>
<dbReference type="EMBL" id="BMAT01006728">
    <property type="protein sequence ID" value="GFS18642.1"/>
    <property type="molecule type" value="Genomic_DNA"/>
</dbReference>
<accession>A0AAV4JCE8</accession>
<gene>
    <name evidence="2" type="ORF">ElyMa_003267900</name>
</gene>
<evidence type="ECO:0000313" key="2">
    <source>
        <dbReference type="EMBL" id="GFS18642.1"/>
    </source>
</evidence>
<protein>
    <submittedName>
        <fullName evidence="2">Uncharacterized protein</fullName>
    </submittedName>
</protein>
<organism evidence="2 3">
    <name type="scientific">Elysia marginata</name>
    <dbReference type="NCBI Taxonomy" id="1093978"/>
    <lineage>
        <taxon>Eukaryota</taxon>
        <taxon>Metazoa</taxon>
        <taxon>Spiralia</taxon>
        <taxon>Lophotrochozoa</taxon>
        <taxon>Mollusca</taxon>
        <taxon>Gastropoda</taxon>
        <taxon>Heterobranchia</taxon>
        <taxon>Euthyneura</taxon>
        <taxon>Panpulmonata</taxon>
        <taxon>Sacoglossa</taxon>
        <taxon>Placobranchoidea</taxon>
        <taxon>Plakobranchidae</taxon>
        <taxon>Elysia</taxon>
    </lineage>
</organism>
<dbReference type="Proteomes" id="UP000762676">
    <property type="component" value="Unassembled WGS sequence"/>
</dbReference>
<keyword evidence="3" id="KW-1185">Reference proteome</keyword>
<reference evidence="2 3" key="1">
    <citation type="journal article" date="2021" name="Elife">
        <title>Chloroplast acquisition without the gene transfer in kleptoplastic sea slugs, Plakobranchus ocellatus.</title>
        <authorList>
            <person name="Maeda T."/>
            <person name="Takahashi S."/>
            <person name="Yoshida T."/>
            <person name="Shimamura S."/>
            <person name="Takaki Y."/>
            <person name="Nagai Y."/>
            <person name="Toyoda A."/>
            <person name="Suzuki Y."/>
            <person name="Arimoto A."/>
            <person name="Ishii H."/>
            <person name="Satoh N."/>
            <person name="Nishiyama T."/>
            <person name="Hasebe M."/>
            <person name="Maruyama T."/>
            <person name="Minagawa J."/>
            <person name="Obokata J."/>
            <person name="Shigenobu S."/>
        </authorList>
    </citation>
    <scope>NUCLEOTIDE SEQUENCE [LARGE SCALE GENOMIC DNA]</scope>
</reference>
<sequence>MSGDPGGGRDSADEDVEFFLMFMSIRRVAGGHAQRFADLVPQGYLGDQLGGRQAGHKVGGALAPVLSQGTPNGARCSKKGGGIRDVRNPELLIQIEDVEKRLTQLDDAQAQIETIIPIEDQDLE</sequence>
<evidence type="ECO:0000313" key="3">
    <source>
        <dbReference type="Proteomes" id="UP000762676"/>
    </source>
</evidence>
<dbReference type="AlphaFoldDB" id="A0AAV4JCE8"/>
<proteinExistence type="predicted"/>
<feature type="region of interest" description="Disordered" evidence="1">
    <location>
        <begin position="63"/>
        <end position="82"/>
    </location>
</feature>
<name>A0AAV4JCE8_9GAST</name>